<evidence type="ECO:0000256" key="1">
    <source>
        <dbReference type="ARBA" id="ARBA00004442"/>
    </source>
</evidence>
<name>A0ABT3TJP6_9GAMM</name>
<dbReference type="SUPFAM" id="SSF56935">
    <property type="entry name" value="Porins"/>
    <property type="match status" value="2"/>
</dbReference>
<keyword evidence="6" id="KW-1185">Reference proteome</keyword>
<evidence type="ECO:0000256" key="2">
    <source>
        <dbReference type="ARBA" id="ARBA00023136"/>
    </source>
</evidence>
<comment type="subcellular location">
    <subcellularLocation>
        <location evidence="1">Cell outer membrane</location>
    </subcellularLocation>
</comment>
<evidence type="ECO:0000256" key="4">
    <source>
        <dbReference type="SAM" id="SignalP"/>
    </source>
</evidence>
<keyword evidence="2" id="KW-0472">Membrane</keyword>
<evidence type="ECO:0000313" key="6">
    <source>
        <dbReference type="Proteomes" id="UP001143362"/>
    </source>
</evidence>
<feature type="signal peptide" evidence="4">
    <location>
        <begin position="1"/>
        <end position="38"/>
    </location>
</feature>
<sequence length="762" mass="85390">MSELPQPGARLQSSLRLKANPVRWSLLALAGCAATALAQDPFAPLLEDTRPLATRWQVDYSSNLKLGVGYVSEDNFKFGQYNGLHKEGAVLLGDLLWRGNNDASYWQLSGTDLGLQTREAGARWGKTGKFELSFEMDNQLQVRNDSGRTPFTGTDVLRLPEDWIGASGTGGFTNLNNSLQGFDRELSRDHYAVGLQAQLSAAWSLSANLGYEDKQGTAETGAAFYSDAADGHAAILPQEINYQTSDFDLALSYSGDRLQLTGSWQYSDFDNDAELLRWQNPYSGFQTTVSYPAGEGGLGQAPDNTLNRVRLLGVYTFNPRWRLQVDGSFARTEQDQDFADYTVNPTLQIDEPLAVASLDGQVDTGVLDARLYFRPLPKLNLEARFHGEERSYQGDRNGYRYVPGDAASQSATALTVYNTLHDHSRNRFSLEGSYRLPWRSKLWLEYGYEEVERKNAAVETTQENTLDLRYRIRPLDSVSTTLKLGYADRAADTYRWDQSYYARLDAELINATPASQRYSNHPLLSQYHLANRERSELQWDVNWQPAHAWDVSANLLWREDDYDKTDLGLRNEELARLGVNLGWLPSAGLRLGLYASFDRYQSQQRGRSFRGGQEKNAFAIYPPLPQASDPARDWDTGTDDEATTLGLNAQWQAGEALSLSADYSYVATNAAYDFAAGTASGVDTTPLPDAESEQHHLLLEAAWHLRDNLSLQLAYQYWNYSQDDWALAGVTTSSIDKVLTLGEQEADESLHYIGTSVIYRWQ</sequence>
<dbReference type="EMBL" id="SHNN01000003">
    <property type="protein sequence ID" value="MCX2982528.1"/>
    <property type="molecule type" value="Genomic_DNA"/>
</dbReference>
<proteinExistence type="predicted"/>
<dbReference type="InterPro" id="IPR036942">
    <property type="entry name" value="Beta-barrel_TonB_sf"/>
</dbReference>
<organism evidence="5 6">
    <name type="scientific">Candidatus Litorirhabdus singularis</name>
    <dbReference type="NCBI Taxonomy" id="2518993"/>
    <lineage>
        <taxon>Bacteria</taxon>
        <taxon>Pseudomonadati</taxon>
        <taxon>Pseudomonadota</taxon>
        <taxon>Gammaproteobacteria</taxon>
        <taxon>Cellvibrionales</taxon>
        <taxon>Halieaceae</taxon>
        <taxon>Candidatus Litorirhabdus</taxon>
    </lineage>
</organism>
<dbReference type="Proteomes" id="UP001143362">
    <property type="component" value="Unassembled WGS sequence"/>
</dbReference>
<dbReference type="NCBIfam" id="TIGR03509">
    <property type="entry name" value="OMP_MtrB_PioB"/>
    <property type="match status" value="1"/>
</dbReference>
<reference evidence="5" key="1">
    <citation type="submission" date="2019-02" db="EMBL/GenBank/DDBJ databases">
        <authorList>
            <person name="Li S.-H."/>
        </authorList>
    </citation>
    <scope>NUCLEOTIDE SEQUENCE</scope>
    <source>
        <strain evidence="5">IMCC14734</strain>
    </source>
</reference>
<protein>
    <submittedName>
        <fullName evidence="5">MtrB/PioB family decaheme-associated outer membrane protein</fullName>
    </submittedName>
</protein>
<gene>
    <name evidence="5" type="ORF">EYC98_16825</name>
</gene>
<evidence type="ECO:0000313" key="5">
    <source>
        <dbReference type="EMBL" id="MCX2982528.1"/>
    </source>
</evidence>
<comment type="caution">
    <text evidence="5">The sequence shown here is derived from an EMBL/GenBank/DDBJ whole genome shotgun (WGS) entry which is preliminary data.</text>
</comment>
<feature type="chain" id="PRO_5046940523" evidence="4">
    <location>
        <begin position="39"/>
        <end position="762"/>
    </location>
</feature>
<keyword evidence="3" id="KW-0998">Cell outer membrane</keyword>
<evidence type="ECO:0000256" key="3">
    <source>
        <dbReference type="ARBA" id="ARBA00023237"/>
    </source>
</evidence>
<dbReference type="Pfam" id="PF11854">
    <property type="entry name" value="MtrB_PioB"/>
    <property type="match status" value="1"/>
</dbReference>
<keyword evidence="4" id="KW-0732">Signal</keyword>
<dbReference type="InterPro" id="IPR020016">
    <property type="entry name" value="Decahaem-assoc_OM_MtrB/PioB"/>
</dbReference>
<dbReference type="Gene3D" id="2.40.170.20">
    <property type="entry name" value="TonB-dependent receptor, beta-barrel domain"/>
    <property type="match status" value="1"/>
</dbReference>
<accession>A0ABT3TJP6</accession>